<dbReference type="AlphaFoldDB" id="A0A4Q1CFE9"/>
<sequence length="266" mass="29925">MKLSLYQVDAFTSTLFKGNPAAVVPLEKWIDDELMQKLAMENNLAETVFFVPSQKEGTDYDIRWFTPEIEINLCGHATLASAFVLYTQLNYSKPSITFSSKSGLLKVEKNGSNYEMDFPSWKPERISDYPDGMAEILGVKEILGAYRYRDLLIEVATEEELVNAKPDFTALKKTGEMVILTAKGDTVDFVSRFFAPSAGIDEDPVTGSAHSQLIPFWSEKLDKKKMNAKQLSRRGGDLICEQKSAERVMMGGECVFYMKGEFDIDN</sequence>
<evidence type="ECO:0000256" key="3">
    <source>
        <dbReference type="PIRSR" id="PIRSR016184-1"/>
    </source>
</evidence>
<dbReference type="PIRSF" id="PIRSF016184">
    <property type="entry name" value="PhzC_PhzF"/>
    <property type="match status" value="1"/>
</dbReference>
<dbReference type="Proteomes" id="UP000290204">
    <property type="component" value="Unassembled WGS sequence"/>
</dbReference>
<dbReference type="GO" id="GO:0005737">
    <property type="term" value="C:cytoplasm"/>
    <property type="evidence" value="ECO:0007669"/>
    <property type="project" value="TreeGrafter"/>
</dbReference>
<dbReference type="RefSeq" id="WP_129131769.1">
    <property type="nucleotide sequence ID" value="NZ_SDHW01000005.1"/>
</dbReference>
<gene>
    <name evidence="4" type="ORF">ESA94_15090</name>
</gene>
<dbReference type="NCBIfam" id="TIGR00654">
    <property type="entry name" value="PhzF_family"/>
    <property type="match status" value="1"/>
</dbReference>
<dbReference type="OrthoDB" id="9788221at2"/>
<dbReference type="PANTHER" id="PTHR13774:SF17">
    <property type="entry name" value="PHENAZINE BIOSYNTHESIS-LIKE DOMAIN-CONTAINING PROTEIN"/>
    <property type="match status" value="1"/>
</dbReference>
<keyword evidence="2" id="KW-0413">Isomerase</keyword>
<dbReference type="PANTHER" id="PTHR13774">
    <property type="entry name" value="PHENAZINE BIOSYNTHESIS PROTEIN"/>
    <property type="match status" value="1"/>
</dbReference>
<evidence type="ECO:0000256" key="1">
    <source>
        <dbReference type="ARBA" id="ARBA00008270"/>
    </source>
</evidence>
<dbReference type="Pfam" id="PF02567">
    <property type="entry name" value="PhzC-PhzF"/>
    <property type="match status" value="1"/>
</dbReference>
<evidence type="ECO:0000256" key="2">
    <source>
        <dbReference type="ARBA" id="ARBA00023235"/>
    </source>
</evidence>
<dbReference type="EMBL" id="SDHW01000005">
    <property type="protein sequence ID" value="RXK58713.1"/>
    <property type="molecule type" value="Genomic_DNA"/>
</dbReference>
<reference evidence="4 5" key="1">
    <citation type="submission" date="2019-01" db="EMBL/GenBank/DDBJ databases">
        <title>Lacibacter sp. strain TTM-7.</title>
        <authorList>
            <person name="Chen W.-M."/>
        </authorList>
    </citation>
    <scope>NUCLEOTIDE SEQUENCE [LARGE SCALE GENOMIC DNA]</scope>
    <source>
        <strain evidence="4 5">TTM-7</strain>
    </source>
</reference>
<accession>A0A4Q1CFE9</accession>
<comment type="caution">
    <text evidence="4">The sequence shown here is derived from an EMBL/GenBank/DDBJ whole genome shotgun (WGS) entry which is preliminary data.</text>
</comment>
<feature type="active site" evidence="3">
    <location>
        <position position="46"/>
    </location>
</feature>
<comment type="similarity">
    <text evidence="1">Belongs to the PhzF family.</text>
</comment>
<protein>
    <submittedName>
        <fullName evidence="4">PhzF family phenazine biosynthesis protein</fullName>
    </submittedName>
</protein>
<dbReference type="Gene3D" id="3.10.310.10">
    <property type="entry name" value="Diaminopimelate Epimerase, Chain A, domain 1"/>
    <property type="match status" value="2"/>
</dbReference>
<evidence type="ECO:0000313" key="4">
    <source>
        <dbReference type="EMBL" id="RXK58713.1"/>
    </source>
</evidence>
<dbReference type="InterPro" id="IPR003719">
    <property type="entry name" value="Phenazine_PhzF-like"/>
</dbReference>
<evidence type="ECO:0000313" key="5">
    <source>
        <dbReference type="Proteomes" id="UP000290204"/>
    </source>
</evidence>
<name>A0A4Q1CFE9_9BACT</name>
<organism evidence="4 5">
    <name type="scientific">Lacibacter luteus</name>
    <dbReference type="NCBI Taxonomy" id="2508719"/>
    <lineage>
        <taxon>Bacteria</taxon>
        <taxon>Pseudomonadati</taxon>
        <taxon>Bacteroidota</taxon>
        <taxon>Chitinophagia</taxon>
        <taxon>Chitinophagales</taxon>
        <taxon>Chitinophagaceae</taxon>
        <taxon>Lacibacter</taxon>
    </lineage>
</organism>
<keyword evidence="5" id="KW-1185">Reference proteome</keyword>
<dbReference type="SUPFAM" id="SSF54506">
    <property type="entry name" value="Diaminopimelate epimerase-like"/>
    <property type="match status" value="1"/>
</dbReference>
<dbReference type="GO" id="GO:0016853">
    <property type="term" value="F:isomerase activity"/>
    <property type="evidence" value="ECO:0007669"/>
    <property type="project" value="UniProtKB-KW"/>
</dbReference>
<proteinExistence type="inferred from homology"/>